<proteinExistence type="predicted"/>
<gene>
    <name evidence="1" type="primary">traB_4</name>
    <name evidence="1" type="ORF">NCTC8179_07328</name>
</gene>
<dbReference type="EMBL" id="UGEB01000005">
    <property type="protein sequence ID" value="STO41708.1"/>
    <property type="molecule type" value="Genomic_DNA"/>
</dbReference>
<accession>A0A377HH68</accession>
<organism evidence="1 2">
    <name type="scientific">Escherichia coli</name>
    <dbReference type="NCBI Taxonomy" id="562"/>
    <lineage>
        <taxon>Bacteria</taxon>
        <taxon>Pseudomonadati</taxon>
        <taxon>Pseudomonadota</taxon>
        <taxon>Gammaproteobacteria</taxon>
        <taxon>Enterobacterales</taxon>
        <taxon>Enterobacteriaceae</taxon>
        <taxon>Escherichia</taxon>
    </lineage>
</organism>
<protein>
    <submittedName>
        <fullName evidence="1">Conjugative transfer protein</fullName>
    </submittedName>
</protein>
<dbReference type="Proteomes" id="UP000255543">
    <property type="component" value="Unassembled WGS sequence"/>
</dbReference>
<name>A0A377HH68_ECOLX</name>
<sequence length="44" mass="4365">MRNGKILGWAWGAGFVDGIGQGMERASQPAVGLGATAAYGAGDV</sequence>
<reference evidence="1 2" key="1">
    <citation type="submission" date="2018-06" db="EMBL/GenBank/DDBJ databases">
        <authorList>
            <consortium name="Pathogen Informatics"/>
            <person name="Doyle S."/>
        </authorList>
    </citation>
    <scope>NUCLEOTIDE SEQUENCE [LARGE SCALE GENOMIC DNA]</scope>
    <source>
        <strain evidence="1 2">NCTC8179</strain>
    </source>
</reference>
<evidence type="ECO:0000313" key="2">
    <source>
        <dbReference type="Proteomes" id="UP000255543"/>
    </source>
</evidence>
<dbReference type="AlphaFoldDB" id="A0A377HH68"/>
<evidence type="ECO:0000313" key="1">
    <source>
        <dbReference type="EMBL" id="STO41708.1"/>
    </source>
</evidence>